<feature type="repeat" description="WD" evidence="3">
    <location>
        <begin position="1"/>
        <end position="32"/>
    </location>
</feature>
<proteinExistence type="predicted"/>
<protein>
    <recommendedName>
        <fullName evidence="6">WD40 repeat domain-containing protein</fullName>
    </recommendedName>
</protein>
<dbReference type="Gene3D" id="2.130.10.10">
    <property type="entry name" value="YVTN repeat-like/Quinoprotein amine dehydrogenase"/>
    <property type="match status" value="1"/>
</dbReference>
<comment type="caution">
    <text evidence="4">The sequence shown here is derived from an EMBL/GenBank/DDBJ whole genome shotgun (WGS) entry which is preliminary data.</text>
</comment>
<dbReference type="PROSITE" id="PS50082">
    <property type="entry name" value="WD_REPEATS_2"/>
    <property type="match status" value="1"/>
</dbReference>
<accession>A0ABV8F5C3</accession>
<evidence type="ECO:0000256" key="1">
    <source>
        <dbReference type="ARBA" id="ARBA00022574"/>
    </source>
</evidence>
<gene>
    <name evidence="4" type="ORF">ACFOYY_25305</name>
</gene>
<evidence type="ECO:0000313" key="4">
    <source>
        <dbReference type="EMBL" id="MFC3983469.1"/>
    </source>
</evidence>
<sequence length="62" mass="6954">MAFSPDGRTLASAAFDTIVRLWDVSVPDNLPTAICAIALRPFTPEERKRYLPGIDYRWTCPA</sequence>
<keyword evidence="5" id="KW-1185">Reference proteome</keyword>
<keyword evidence="1 3" id="KW-0853">WD repeat</keyword>
<dbReference type="InterPro" id="IPR019775">
    <property type="entry name" value="WD40_repeat_CS"/>
</dbReference>
<dbReference type="SUPFAM" id="SSF50978">
    <property type="entry name" value="WD40 repeat-like"/>
    <property type="match status" value="1"/>
</dbReference>
<dbReference type="InterPro" id="IPR015943">
    <property type="entry name" value="WD40/YVTN_repeat-like_dom_sf"/>
</dbReference>
<dbReference type="RefSeq" id="WP_386192673.1">
    <property type="nucleotide sequence ID" value="NZ_JBHSBC010000031.1"/>
</dbReference>
<reference evidence="5" key="1">
    <citation type="journal article" date="2019" name="Int. J. Syst. Evol. Microbiol.">
        <title>The Global Catalogue of Microorganisms (GCM) 10K type strain sequencing project: providing services to taxonomists for standard genome sequencing and annotation.</title>
        <authorList>
            <consortium name="The Broad Institute Genomics Platform"/>
            <consortium name="The Broad Institute Genome Sequencing Center for Infectious Disease"/>
            <person name="Wu L."/>
            <person name="Ma J."/>
        </authorList>
    </citation>
    <scope>NUCLEOTIDE SEQUENCE [LARGE SCALE GENOMIC DNA]</scope>
    <source>
        <strain evidence="5">TBRC 7912</strain>
    </source>
</reference>
<evidence type="ECO:0000256" key="3">
    <source>
        <dbReference type="PROSITE-ProRule" id="PRU00221"/>
    </source>
</evidence>
<organism evidence="4 5">
    <name type="scientific">Streptosporangium jomthongense</name>
    <dbReference type="NCBI Taxonomy" id="1193683"/>
    <lineage>
        <taxon>Bacteria</taxon>
        <taxon>Bacillati</taxon>
        <taxon>Actinomycetota</taxon>
        <taxon>Actinomycetes</taxon>
        <taxon>Streptosporangiales</taxon>
        <taxon>Streptosporangiaceae</taxon>
        <taxon>Streptosporangium</taxon>
    </lineage>
</organism>
<dbReference type="Proteomes" id="UP001595698">
    <property type="component" value="Unassembled WGS sequence"/>
</dbReference>
<evidence type="ECO:0000313" key="5">
    <source>
        <dbReference type="Proteomes" id="UP001595698"/>
    </source>
</evidence>
<dbReference type="InterPro" id="IPR001680">
    <property type="entry name" value="WD40_rpt"/>
</dbReference>
<dbReference type="EMBL" id="JBHSBC010000031">
    <property type="protein sequence ID" value="MFC3983469.1"/>
    <property type="molecule type" value="Genomic_DNA"/>
</dbReference>
<keyword evidence="2" id="KW-0677">Repeat</keyword>
<dbReference type="PROSITE" id="PS00678">
    <property type="entry name" value="WD_REPEATS_1"/>
    <property type="match status" value="1"/>
</dbReference>
<name>A0ABV8F5C3_9ACTN</name>
<dbReference type="PROSITE" id="PS50294">
    <property type="entry name" value="WD_REPEATS_REGION"/>
    <property type="match status" value="1"/>
</dbReference>
<evidence type="ECO:0000256" key="2">
    <source>
        <dbReference type="ARBA" id="ARBA00022737"/>
    </source>
</evidence>
<dbReference type="InterPro" id="IPR036322">
    <property type="entry name" value="WD40_repeat_dom_sf"/>
</dbReference>
<evidence type="ECO:0008006" key="6">
    <source>
        <dbReference type="Google" id="ProtNLM"/>
    </source>
</evidence>